<keyword evidence="2" id="KW-0813">Transport</keyword>
<keyword evidence="9" id="KW-1185">Reference proteome</keyword>
<dbReference type="Pfam" id="PF01061">
    <property type="entry name" value="ABC2_membrane"/>
    <property type="match status" value="1"/>
</dbReference>
<dbReference type="PANTHER" id="PTHR19241">
    <property type="entry name" value="ATP-BINDING CASSETTE TRANSPORTER"/>
    <property type="match status" value="1"/>
</dbReference>
<dbReference type="GO" id="GO:0140359">
    <property type="term" value="F:ABC-type transporter activity"/>
    <property type="evidence" value="ECO:0007669"/>
    <property type="project" value="InterPro"/>
</dbReference>
<comment type="subcellular location">
    <subcellularLocation>
        <location evidence="1">Membrane</location>
        <topology evidence="1">Multi-pass membrane protein</topology>
    </subcellularLocation>
</comment>
<feature type="transmembrane region" description="Helical" evidence="6">
    <location>
        <begin position="109"/>
        <end position="129"/>
    </location>
</feature>
<feature type="transmembrane region" description="Helical" evidence="6">
    <location>
        <begin position="52"/>
        <end position="70"/>
    </location>
</feature>
<evidence type="ECO:0000259" key="7">
    <source>
        <dbReference type="Pfam" id="PF01061"/>
    </source>
</evidence>
<keyword evidence="3 6" id="KW-0812">Transmembrane</keyword>
<dbReference type="InterPro" id="IPR013525">
    <property type="entry name" value="ABC2_TM"/>
</dbReference>
<sequence>MTNRICSTYWDRCNCSSVLPFIADERTIMYRERFAGMYSSWAYSFAQVTVEIPYIFLQAALFVIITYPAIDFYCSLYKIFWYFYTMFSTLLYFTYLGMLLVSITPNFQVASVLASFCYTVLNLFSGFLIPAPVSQL</sequence>
<gene>
    <name evidence="8" type="ORF">RJ640_021665</name>
</gene>
<evidence type="ECO:0000256" key="6">
    <source>
        <dbReference type="SAM" id="Phobius"/>
    </source>
</evidence>
<reference evidence="8" key="1">
    <citation type="submission" date="2022-12" db="EMBL/GenBank/DDBJ databases">
        <title>Draft genome assemblies for two species of Escallonia (Escalloniales).</title>
        <authorList>
            <person name="Chanderbali A."/>
            <person name="Dervinis C."/>
            <person name="Anghel I."/>
            <person name="Soltis D."/>
            <person name="Soltis P."/>
            <person name="Zapata F."/>
        </authorList>
    </citation>
    <scope>NUCLEOTIDE SEQUENCE</scope>
    <source>
        <strain evidence="8">UCBG92.1500</strain>
        <tissue evidence="8">Leaf</tissue>
    </source>
</reference>
<dbReference type="GO" id="GO:0005886">
    <property type="term" value="C:plasma membrane"/>
    <property type="evidence" value="ECO:0007669"/>
    <property type="project" value="UniProtKB-ARBA"/>
</dbReference>
<evidence type="ECO:0000256" key="4">
    <source>
        <dbReference type="ARBA" id="ARBA00022989"/>
    </source>
</evidence>
<keyword evidence="4 6" id="KW-1133">Transmembrane helix</keyword>
<dbReference type="EMBL" id="JAVXUO010002744">
    <property type="protein sequence ID" value="KAK2970229.1"/>
    <property type="molecule type" value="Genomic_DNA"/>
</dbReference>
<organism evidence="8 9">
    <name type="scientific">Escallonia rubra</name>
    <dbReference type="NCBI Taxonomy" id="112253"/>
    <lineage>
        <taxon>Eukaryota</taxon>
        <taxon>Viridiplantae</taxon>
        <taxon>Streptophyta</taxon>
        <taxon>Embryophyta</taxon>
        <taxon>Tracheophyta</taxon>
        <taxon>Spermatophyta</taxon>
        <taxon>Magnoliopsida</taxon>
        <taxon>eudicotyledons</taxon>
        <taxon>Gunneridae</taxon>
        <taxon>Pentapetalae</taxon>
        <taxon>asterids</taxon>
        <taxon>campanulids</taxon>
        <taxon>Escalloniales</taxon>
        <taxon>Escalloniaceae</taxon>
        <taxon>Escallonia</taxon>
    </lineage>
</organism>
<evidence type="ECO:0000256" key="5">
    <source>
        <dbReference type="ARBA" id="ARBA00023136"/>
    </source>
</evidence>
<keyword evidence="5 6" id="KW-0472">Membrane</keyword>
<feature type="transmembrane region" description="Helical" evidence="6">
    <location>
        <begin position="82"/>
        <end position="103"/>
    </location>
</feature>
<accession>A0AA88U3W1</accession>
<proteinExistence type="predicted"/>
<comment type="caution">
    <text evidence="8">The sequence shown here is derived from an EMBL/GenBank/DDBJ whole genome shotgun (WGS) entry which is preliminary data.</text>
</comment>
<evidence type="ECO:0000256" key="2">
    <source>
        <dbReference type="ARBA" id="ARBA00022448"/>
    </source>
</evidence>
<protein>
    <recommendedName>
        <fullName evidence="7">ABC-2 type transporter transmembrane domain-containing protein</fullName>
    </recommendedName>
</protein>
<dbReference type="AlphaFoldDB" id="A0AA88U3W1"/>
<evidence type="ECO:0000256" key="3">
    <source>
        <dbReference type="ARBA" id="ARBA00022692"/>
    </source>
</evidence>
<evidence type="ECO:0000256" key="1">
    <source>
        <dbReference type="ARBA" id="ARBA00004141"/>
    </source>
</evidence>
<evidence type="ECO:0000313" key="9">
    <source>
        <dbReference type="Proteomes" id="UP001187471"/>
    </source>
</evidence>
<name>A0AA88U3W1_9ASTE</name>
<dbReference type="Proteomes" id="UP001187471">
    <property type="component" value="Unassembled WGS sequence"/>
</dbReference>
<feature type="domain" description="ABC-2 type transporter transmembrane" evidence="7">
    <location>
        <begin position="14"/>
        <end position="131"/>
    </location>
</feature>
<evidence type="ECO:0000313" key="8">
    <source>
        <dbReference type="EMBL" id="KAK2970229.1"/>
    </source>
</evidence>